<name>A0ABX0VNN6_9ENTR</name>
<proteinExistence type="inferred from homology"/>
<comment type="similarity">
    <text evidence="3">Belongs to the FliH family.</text>
</comment>
<dbReference type="PANTHER" id="PTHR34982">
    <property type="entry name" value="YOP PROTEINS TRANSLOCATION PROTEIN L"/>
    <property type="match status" value="1"/>
</dbReference>
<evidence type="ECO:0000256" key="3">
    <source>
        <dbReference type="ARBA" id="ARBA00006602"/>
    </source>
</evidence>
<sequence length="232" mass="25827">MAWRRWQPEDLLADFGSRTGHTFSEPEAVPENYQSDELLQAELSRIRQQNEQKGFAQGQARGLEEGKRQGYQDGLQLGKKEGIEQGLAQAKALQDETAAQIAHLFEAFKDALDNLDSVIPSRLVQLSLTAARSIVGKNIVYDNTILIEKLKQLLREDTLLAGDIQLRVSAEDMAVVAERLSPTLTSLGWELLVDVDILPGGCRITSSEGEIDATLSTRWEELCRLSREDFSS</sequence>
<evidence type="ECO:0000256" key="1">
    <source>
        <dbReference type="ARBA" id="ARBA00003041"/>
    </source>
</evidence>
<comment type="caution">
    <text evidence="11">The sequence shown here is derived from an EMBL/GenBank/DDBJ whole genome shotgun (WGS) entry which is preliminary data.</text>
</comment>
<dbReference type="InterPro" id="IPR018035">
    <property type="entry name" value="Flagellar_FliH/T3SS_HrpE"/>
</dbReference>
<protein>
    <recommendedName>
        <fullName evidence="4">Flagellar assembly protein FliH</fullName>
    </recommendedName>
</protein>
<dbReference type="EMBL" id="SOYS01000006">
    <property type="protein sequence ID" value="NIY48664.1"/>
    <property type="molecule type" value="Genomic_DNA"/>
</dbReference>
<evidence type="ECO:0000256" key="8">
    <source>
        <dbReference type="ARBA" id="ARBA00022927"/>
    </source>
</evidence>
<evidence type="ECO:0000256" key="5">
    <source>
        <dbReference type="ARBA" id="ARBA00022448"/>
    </source>
</evidence>
<dbReference type="InterPro" id="IPR051472">
    <property type="entry name" value="T3SS_Stator/FliH"/>
</dbReference>
<dbReference type="PRINTS" id="PR01003">
    <property type="entry name" value="FLGFLIH"/>
</dbReference>
<keyword evidence="11" id="KW-0966">Cell projection</keyword>
<evidence type="ECO:0000256" key="9">
    <source>
        <dbReference type="ARBA" id="ARBA00023225"/>
    </source>
</evidence>
<dbReference type="PANTHER" id="PTHR34982:SF1">
    <property type="entry name" value="FLAGELLAR ASSEMBLY PROTEIN FLIH"/>
    <property type="match status" value="1"/>
</dbReference>
<comment type="function">
    <text evidence="1">Needed for flagellar regrowth and assembly.</text>
</comment>
<keyword evidence="5" id="KW-0813">Transport</keyword>
<evidence type="ECO:0000259" key="10">
    <source>
        <dbReference type="Pfam" id="PF02108"/>
    </source>
</evidence>
<keyword evidence="11" id="KW-0969">Cilium</keyword>
<reference evidence="11 12" key="1">
    <citation type="journal article" date="2020" name="Microorganisms">
        <title>Polyphasic Characterisation of Cedecea colo sp. nov., a New Enteric Bacterium Isolated from the Koala Hindgut.</title>
        <authorList>
            <person name="Boath J.M."/>
            <person name="Dakhal S."/>
            <person name="Van T.T.H."/>
            <person name="Moore R.J."/>
            <person name="Dekiwadia C."/>
            <person name="Macreadie I.G."/>
        </authorList>
    </citation>
    <scope>NUCLEOTIDE SEQUENCE [LARGE SCALE GENOMIC DNA]</scope>
    <source>
        <strain evidence="11 12">ZA</strain>
    </source>
</reference>
<evidence type="ECO:0000256" key="6">
    <source>
        <dbReference type="ARBA" id="ARBA00022490"/>
    </source>
</evidence>
<dbReference type="InterPro" id="IPR000563">
    <property type="entry name" value="Flag_FliH"/>
</dbReference>
<dbReference type="Pfam" id="PF02108">
    <property type="entry name" value="FliH"/>
    <property type="match status" value="1"/>
</dbReference>
<dbReference type="SUPFAM" id="SSF160527">
    <property type="entry name" value="V-type ATPase subunit E-like"/>
    <property type="match status" value="1"/>
</dbReference>
<accession>A0ABX0VNN6</accession>
<evidence type="ECO:0000313" key="12">
    <source>
        <dbReference type="Proteomes" id="UP000697927"/>
    </source>
</evidence>
<gene>
    <name evidence="11" type="primary">fliH</name>
    <name evidence="11" type="ORF">E2L00_14405</name>
</gene>
<keyword evidence="11" id="KW-0282">Flagellum</keyword>
<keyword evidence="9" id="KW-1006">Bacterial flagellum protein export</keyword>
<organism evidence="11 12">
    <name type="scientific">Cedecea colo</name>
    <dbReference type="NCBI Taxonomy" id="2552946"/>
    <lineage>
        <taxon>Bacteria</taxon>
        <taxon>Pseudomonadati</taxon>
        <taxon>Pseudomonadota</taxon>
        <taxon>Gammaproteobacteria</taxon>
        <taxon>Enterobacterales</taxon>
        <taxon>Enterobacteriaceae</taxon>
        <taxon>Cedecea</taxon>
    </lineage>
</organism>
<keyword evidence="8" id="KW-0653">Protein transport</keyword>
<keyword evidence="7" id="KW-1005">Bacterial flagellum biogenesis</keyword>
<comment type="subcellular location">
    <subcellularLocation>
        <location evidence="2">Cytoplasm</location>
    </subcellularLocation>
</comment>
<keyword evidence="12" id="KW-1185">Reference proteome</keyword>
<evidence type="ECO:0000256" key="2">
    <source>
        <dbReference type="ARBA" id="ARBA00004496"/>
    </source>
</evidence>
<dbReference type="Proteomes" id="UP000697927">
    <property type="component" value="Unassembled WGS sequence"/>
</dbReference>
<feature type="domain" description="Flagellar assembly protein FliH/Type III secretion system HrpE" evidence="10">
    <location>
        <begin position="97"/>
        <end position="222"/>
    </location>
</feature>
<evidence type="ECO:0000256" key="7">
    <source>
        <dbReference type="ARBA" id="ARBA00022795"/>
    </source>
</evidence>
<keyword evidence="6" id="KW-0963">Cytoplasm</keyword>
<evidence type="ECO:0000313" key="11">
    <source>
        <dbReference type="EMBL" id="NIY48664.1"/>
    </source>
</evidence>
<evidence type="ECO:0000256" key="4">
    <source>
        <dbReference type="ARBA" id="ARBA00016507"/>
    </source>
</evidence>